<evidence type="ECO:0000256" key="1">
    <source>
        <dbReference type="SAM" id="Phobius"/>
    </source>
</evidence>
<feature type="transmembrane region" description="Helical" evidence="1">
    <location>
        <begin position="70"/>
        <end position="89"/>
    </location>
</feature>
<protein>
    <submittedName>
        <fullName evidence="3">VanZ family protein</fullName>
    </submittedName>
</protein>
<dbReference type="InterPro" id="IPR053150">
    <property type="entry name" value="Teicoplanin_resist-assoc"/>
</dbReference>
<organism evidence="3 4">
    <name type="scientific">Pseudobutyrivibrio ruminis</name>
    <dbReference type="NCBI Taxonomy" id="46206"/>
    <lineage>
        <taxon>Bacteria</taxon>
        <taxon>Bacillati</taxon>
        <taxon>Bacillota</taxon>
        <taxon>Clostridia</taxon>
        <taxon>Lachnospirales</taxon>
        <taxon>Lachnospiraceae</taxon>
        <taxon>Pseudobutyrivibrio</taxon>
    </lineage>
</organism>
<dbReference type="PANTHER" id="PTHR36834:SF2">
    <property type="entry name" value="MEMBRANE PROTEIN"/>
    <property type="match status" value="1"/>
</dbReference>
<dbReference type="PANTHER" id="PTHR36834">
    <property type="entry name" value="MEMBRANE PROTEIN-RELATED"/>
    <property type="match status" value="1"/>
</dbReference>
<reference evidence="3" key="1">
    <citation type="submission" date="2019-04" db="EMBL/GenBank/DDBJ databases">
        <title>Evolution of Biomass-Degrading Anaerobic Consortia Revealed by Metagenomics.</title>
        <authorList>
            <person name="Peng X."/>
        </authorList>
    </citation>
    <scope>NUCLEOTIDE SEQUENCE</scope>
    <source>
        <strain evidence="3">SIG311</strain>
    </source>
</reference>
<feature type="transmembrane region" description="Helical" evidence="1">
    <location>
        <begin position="123"/>
        <end position="141"/>
    </location>
</feature>
<feature type="transmembrane region" description="Helical" evidence="1">
    <location>
        <begin position="153"/>
        <end position="169"/>
    </location>
</feature>
<dbReference type="EMBL" id="SVER01000021">
    <property type="protein sequence ID" value="MBE5919994.1"/>
    <property type="molecule type" value="Genomic_DNA"/>
</dbReference>
<dbReference type="Gene3D" id="3.10.180.10">
    <property type="entry name" value="2,3-Dihydroxybiphenyl 1,2-Dioxygenase, domain 1"/>
    <property type="match status" value="1"/>
</dbReference>
<feature type="transmembrane region" description="Helical" evidence="1">
    <location>
        <begin position="181"/>
        <end position="201"/>
    </location>
</feature>
<gene>
    <name evidence="3" type="ORF">E7272_09140</name>
</gene>
<keyword evidence="1" id="KW-0812">Transmembrane</keyword>
<accession>A0A927YMM8</accession>
<keyword evidence="1" id="KW-1133">Transmembrane helix</keyword>
<feature type="domain" description="VanZ-like" evidence="2">
    <location>
        <begin position="75"/>
        <end position="195"/>
    </location>
</feature>
<sequence>MELNSFYNLYENNWITNLILILSVTAIAVLLSCILPFIDKKICKHFGLNLHGGLNEKKNASKYAIIRKTILYIVFTIYLFILFYLVLFARSENETYLIRNSGIRLFIMTWQGFDMPAMEFFEFYLNLMLFIPMGYLLPYIFRFFRAHALRRPLIASFLISVLIENLQLMTKRGTYDTSDIIANTSGALIGSYLFLQIAYILTNPHWRKDHKNYKVWKKLAKKGILYPFVRGFRMSRVNIIAKNEEDVWDFYTKLLGLQPKRFIVPTDSNDSYFLFTTGRTQIAIHCLNKDVTIPSQSITITFENLDLLKNHLQKNNIPVSDYTLDIYSNQKTMTIIGPDNVTINFLEI</sequence>
<evidence type="ECO:0000313" key="3">
    <source>
        <dbReference type="EMBL" id="MBE5919994.1"/>
    </source>
</evidence>
<dbReference type="InterPro" id="IPR006976">
    <property type="entry name" value="VanZ-like"/>
</dbReference>
<dbReference type="SUPFAM" id="SSF54593">
    <property type="entry name" value="Glyoxalase/Bleomycin resistance protein/Dihydroxybiphenyl dioxygenase"/>
    <property type="match status" value="1"/>
</dbReference>
<dbReference type="InterPro" id="IPR029068">
    <property type="entry name" value="Glyas_Bleomycin-R_OHBP_Dase"/>
</dbReference>
<dbReference type="Pfam" id="PF04892">
    <property type="entry name" value="VanZ"/>
    <property type="match status" value="1"/>
</dbReference>
<feature type="transmembrane region" description="Helical" evidence="1">
    <location>
        <begin position="14"/>
        <end position="38"/>
    </location>
</feature>
<name>A0A927YMM8_9FIRM</name>
<dbReference type="Proteomes" id="UP000766246">
    <property type="component" value="Unassembled WGS sequence"/>
</dbReference>
<dbReference type="AlphaFoldDB" id="A0A927YMM8"/>
<comment type="caution">
    <text evidence="3">The sequence shown here is derived from an EMBL/GenBank/DDBJ whole genome shotgun (WGS) entry which is preliminary data.</text>
</comment>
<evidence type="ECO:0000313" key="4">
    <source>
        <dbReference type="Proteomes" id="UP000766246"/>
    </source>
</evidence>
<keyword evidence="1" id="KW-0472">Membrane</keyword>
<proteinExistence type="predicted"/>
<evidence type="ECO:0000259" key="2">
    <source>
        <dbReference type="Pfam" id="PF04892"/>
    </source>
</evidence>